<evidence type="ECO:0000313" key="2">
    <source>
        <dbReference type="Proteomes" id="UP001164539"/>
    </source>
</evidence>
<accession>A0ACC1WZ72</accession>
<name>A0ACC1WZ72_MELAZ</name>
<evidence type="ECO:0000313" key="1">
    <source>
        <dbReference type="EMBL" id="KAJ4703759.1"/>
    </source>
</evidence>
<keyword evidence="2" id="KW-1185">Reference proteome</keyword>
<gene>
    <name evidence="1" type="ORF">OWV82_023618</name>
</gene>
<reference evidence="1 2" key="1">
    <citation type="journal article" date="2023" name="Science">
        <title>Complex scaffold remodeling in plant triterpene biosynthesis.</title>
        <authorList>
            <person name="De La Pena R."/>
            <person name="Hodgson H."/>
            <person name="Liu J.C."/>
            <person name="Stephenson M.J."/>
            <person name="Martin A.C."/>
            <person name="Owen C."/>
            <person name="Harkess A."/>
            <person name="Leebens-Mack J."/>
            <person name="Jimenez L.E."/>
            <person name="Osbourn A."/>
            <person name="Sattely E.S."/>
        </authorList>
    </citation>
    <scope>NUCLEOTIDE SEQUENCE [LARGE SCALE GENOMIC DNA]</scope>
    <source>
        <strain evidence="2">cv. JPN11</strain>
        <tissue evidence="1">Leaf</tissue>
    </source>
</reference>
<sequence length="696" mass="78654">MSKFRAIFQTFSCPPKFFWKPSTGFMYYSNQSSLSYKHKLYNHIKDQRIDLARRLFDEIRWPSTHLYTIMINGYAQNHKLIHALDLFEKMPVRDTVSWNSMLKGCLDCGNLAAAANLFDKMPERNVISWTTMVDGYMRFGRVDKAERLFYEMPVRDMAAWNSMIYGYFCNGRVEDAIRLFGVMSYRDVISWTSMIGGLGSNGKPNESLFAFKKMVGSGILPTASTFACVLTGCANVLNLYFGLQIHGCVIKMGCSFDEFICASLITFYSNCKKIEDASKVFNEKLHMNVVVWTALLTGKGLNDEHEGALKVFTDMIHIGILPNQSTFTSVLNSCCKLEAVGHGKEIHTMAIKLGLVNDVFVGNSLVVMYSECGNAIDAVAIFRKINKKNIVSWNSMMVGSAQHGFGQLTLTIFSQMIRGGVDPDEITFTGLLSACSHSGMLQKGRCFFEYLSRYKSNMMKPQHYACMVDILGRWGKLEEAEELIKNMPMKANSMIWIALLSACRMHSNLEVAERATKQILDLEPQCSAAYVLLSNLYASAGKWSDVSRLRVKMKHGGIIKQPGHSWVNLKGMKHEFLSGDRSHPLSKKIYQKLEWLGGKLKELGYTPEKRFSLHDVEDEQKEEMLSYHSERLAIGFALISTVEGSTITVMKNLRVCGDCHSAIKLISKIVGREIVVRDSNRFHHFRSGICSCGDYW</sequence>
<dbReference type="EMBL" id="CM051406">
    <property type="protein sequence ID" value="KAJ4703759.1"/>
    <property type="molecule type" value="Genomic_DNA"/>
</dbReference>
<comment type="caution">
    <text evidence="1">The sequence shown here is derived from an EMBL/GenBank/DDBJ whole genome shotgun (WGS) entry which is preliminary data.</text>
</comment>
<proteinExistence type="predicted"/>
<dbReference type="Proteomes" id="UP001164539">
    <property type="component" value="Chromosome 13"/>
</dbReference>
<protein>
    <submittedName>
        <fullName evidence="1">Pentatricopeptide repeat</fullName>
    </submittedName>
</protein>
<organism evidence="1 2">
    <name type="scientific">Melia azedarach</name>
    <name type="common">Chinaberry tree</name>
    <dbReference type="NCBI Taxonomy" id="155640"/>
    <lineage>
        <taxon>Eukaryota</taxon>
        <taxon>Viridiplantae</taxon>
        <taxon>Streptophyta</taxon>
        <taxon>Embryophyta</taxon>
        <taxon>Tracheophyta</taxon>
        <taxon>Spermatophyta</taxon>
        <taxon>Magnoliopsida</taxon>
        <taxon>eudicotyledons</taxon>
        <taxon>Gunneridae</taxon>
        <taxon>Pentapetalae</taxon>
        <taxon>rosids</taxon>
        <taxon>malvids</taxon>
        <taxon>Sapindales</taxon>
        <taxon>Meliaceae</taxon>
        <taxon>Melia</taxon>
    </lineage>
</organism>